<gene>
    <name evidence="1" type="ORF">H7849_26070</name>
</gene>
<keyword evidence="2" id="KW-1185">Reference proteome</keyword>
<name>A0A7G8BIN0_9BACT</name>
<organism evidence="1 2">
    <name type="scientific">Alloacidobacterium dinghuense</name>
    <dbReference type="NCBI Taxonomy" id="2763107"/>
    <lineage>
        <taxon>Bacteria</taxon>
        <taxon>Pseudomonadati</taxon>
        <taxon>Acidobacteriota</taxon>
        <taxon>Terriglobia</taxon>
        <taxon>Terriglobales</taxon>
        <taxon>Acidobacteriaceae</taxon>
        <taxon>Alloacidobacterium</taxon>
    </lineage>
</organism>
<sequence>MGSSYQLLKDCAPPEPLSGGNEYKLCVDGYLLNFKHAEAQAKEAAANANMTESADAAGHQEQFEQLKAAVVERHEVMRAQFSHVKDCFICSVAFGLTPAPKPKQDSASFGQFLVRFIGAAWPARMKAGAQRV</sequence>
<dbReference type="Proteomes" id="UP000515312">
    <property type="component" value="Chromosome"/>
</dbReference>
<accession>A0A7G8BIN0</accession>
<reference evidence="1 2" key="1">
    <citation type="submission" date="2020-08" db="EMBL/GenBank/DDBJ databases">
        <title>Edaphobacter telluris sp. nov. and Acidobacterium dinghuensis sp. nov., two acidobacteria isolated from forest soil.</title>
        <authorList>
            <person name="Fu J."/>
            <person name="Qiu L."/>
        </authorList>
    </citation>
    <scope>NUCLEOTIDE SEQUENCE [LARGE SCALE GENOMIC DNA]</scope>
    <source>
        <strain evidence="1">4Y35</strain>
    </source>
</reference>
<dbReference type="KEGG" id="adin:H7849_26070"/>
<protein>
    <submittedName>
        <fullName evidence="1">Uncharacterized protein</fullName>
    </submittedName>
</protein>
<evidence type="ECO:0000313" key="1">
    <source>
        <dbReference type="EMBL" id="QNI32400.1"/>
    </source>
</evidence>
<evidence type="ECO:0000313" key="2">
    <source>
        <dbReference type="Proteomes" id="UP000515312"/>
    </source>
</evidence>
<dbReference type="RefSeq" id="WP_186743355.1">
    <property type="nucleotide sequence ID" value="NZ_CP060394.1"/>
</dbReference>
<proteinExistence type="predicted"/>
<dbReference type="AlphaFoldDB" id="A0A7G8BIN0"/>
<dbReference type="EMBL" id="CP060394">
    <property type="protein sequence ID" value="QNI32400.1"/>
    <property type="molecule type" value="Genomic_DNA"/>
</dbReference>